<keyword evidence="3" id="KW-1185">Reference proteome</keyword>
<feature type="compositionally biased region" description="Polar residues" evidence="1">
    <location>
        <begin position="541"/>
        <end position="550"/>
    </location>
</feature>
<feature type="compositionally biased region" description="Polar residues" evidence="1">
    <location>
        <begin position="670"/>
        <end position="682"/>
    </location>
</feature>
<evidence type="ECO:0000313" key="2">
    <source>
        <dbReference type="EMBL" id="KHJ33756.1"/>
    </source>
</evidence>
<feature type="compositionally biased region" description="Basic and acidic residues" evidence="1">
    <location>
        <begin position="64"/>
        <end position="81"/>
    </location>
</feature>
<feature type="compositionally biased region" description="Polar residues" evidence="1">
    <location>
        <begin position="245"/>
        <end position="259"/>
    </location>
</feature>
<dbReference type="OMA" id="FHASSEK"/>
<protein>
    <submittedName>
        <fullName evidence="2">Putative bgh specific protein</fullName>
    </submittedName>
</protein>
<feature type="compositionally biased region" description="Basic and acidic residues" evidence="1">
    <location>
        <begin position="233"/>
        <end position="244"/>
    </location>
</feature>
<evidence type="ECO:0000313" key="3">
    <source>
        <dbReference type="Proteomes" id="UP000030854"/>
    </source>
</evidence>
<feature type="region of interest" description="Disordered" evidence="1">
    <location>
        <begin position="196"/>
        <end position="219"/>
    </location>
</feature>
<feature type="region of interest" description="Disordered" evidence="1">
    <location>
        <begin position="663"/>
        <end position="682"/>
    </location>
</feature>
<evidence type="ECO:0000256" key="1">
    <source>
        <dbReference type="SAM" id="MobiDB-lite"/>
    </source>
</evidence>
<sequence>MISLVPQSTPALCRPKLSNTLRTDDLLNSDFLHRDFHSDIDSDSSSICHSPNWDDISGKKGRNEKREKQRREKDIEKERSLKMMATKTVTKPKKLSKLPPNRKPRSIELSGNGSETINNSPGLQYRANVILPILKVTGPRKSNDLGKKPALAFNSSSSSKVSQINKDWPGREFIGGLKLRKVEEAGVQETIRQVKNKNRIRDENKTPPLPKNRVPEDFKPSIVGTTARSYREEFEWQSRQEDNSSVHQSMAPSLSYRSTTSDRDYSNIPRNFHTYHEQSVNEAHKEQDSRSPVHNFKLAKISNQPRTTRQVNNQFKDGDFDFAYPQHQSSQALNCCPINREQKNNTIKSNLDSLSPKLEPKFHASSEKMTVYPRRPKSIVHTISGVGTLRPATKKTSNKASETSTEPTILPPENIETSFHHTLPYSFINSKIDSETANSSYCRNSSSSYSDIILDYADFQYDSASAEGSPTSGKPVNEWSDISSAPSLMDSAQPIKRSFDSSESRSYFSQVKSAGSSEENSLQDGNSNITTPIESRPHSFNDGSSLKSPNEIQPKEVVSQMELEFHKESNPTGKGANKIGLEGQDYAKIHMNNENQLGYPSQVESQPNQVETPRIVKRHDHQSFSGSPKIQGPSNSYFDSCQTSWGNSNEMNNEEMPLRGLIKRPKDASRSQNSNLRSDESNYSQYLKEARLRIASDIASPRLSRNVRDTSLSHQKSEPFAKMFVICCSCRYFHDMPSKLYACMAKPDDMVTEENLGVNGVITTSVKCPWCGHGMSTSCCAGYAAVVFMKERLH</sequence>
<comment type="caution">
    <text evidence="2">The sequence shown here is derived from an EMBL/GenBank/DDBJ whole genome shotgun (WGS) entry which is preliminary data.</text>
</comment>
<feature type="compositionally biased region" description="Polar residues" evidence="1">
    <location>
        <begin position="398"/>
        <end position="407"/>
    </location>
</feature>
<accession>A0A0B1P9Z9</accession>
<feature type="compositionally biased region" description="Polar residues" evidence="1">
    <location>
        <begin position="510"/>
        <end position="533"/>
    </location>
</feature>
<feature type="compositionally biased region" description="Basic residues" evidence="1">
    <location>
        <begin position="90"/>
        <end position="104"/>
    </location>
</feature>
<proteinExistence type="predicted"/>
<feature type="region of interest" description="Disordered" evidence="1">
    <location>
        <begin position="464"/>
        <end position="550"/>
    </location>
</feature>
<organism evidence="2 3">
    <name type="scientific">Uncinula necator</name>
    <name type="common">Grape powdery mildew</name>
    <dbReference type="NCBI Taxonomy" id="52586"/>
    <lineage>
        <taxon>Eukaryota</taxon>
        <taxon>Fungi</taxon>
        <taxon>Dikarya</taxon>
        <taxon>Ascomycota</taxon>
        <taxon>Pezizomycotina</taxon>
        <taxon>Leotiomycetes</taxon>
        <taxon>Erysiphales</taxon>
        <taxon>Erysiphaceae</taxon>
        <taxon>Erysiphe</taxon>
    </lineage>
</organism>
<dbReference type="AlphaFoldDB" id="A0A0B1P9Z9"/>
<dbReference type="EMBL" id="JNVN01001250">
    <property type="protein sequence ID" value="KHJ33756.1"/>
    <property type="molecule type" value="Genomic_DNA"/>
</dbReference>
<reference evidence="2 3" key="1">
    <citation type="journal article" date="2014" name="BMC Genomics">
        <title>Adaptive genomic structural variation in the grape powdery mildew pathogen, Erysiphe necator.</title>
        <authorList>
            <person name="Jones L."/>
            <person name="Riaz S."/>
            <person name="Morales-Cruz A."/>
            <person name="Amrine K.C."/>
            <person name="McGuire B."/>
            <person name="Gubler W.D."/>
            <person name="Walker M.A."/>
            <person name="Cantu D."/>
        </authorList>
    </citation>
    <scope>NUCLEOTIDE SEQUENCE [LARGE SCALE GENOMIC DNA]</scope>
    <source>
        <strain evidence="3">c</strain>
    </source>
</reference>
<gene>
    <name evidence="2" type="ORF">EV44_g2638</name>
</gene>
<dbReference type="HOGENOM" id="CLU_338307_0_0_1"/>
<name>A0A0B1P9Z9_UNCNE</name>
<feature type="compositionally biased region" description="Polar residues" evidence="1">
    <location>
        <begin position="464"/>
        <end position="486"/>
    </location>
</feature>
<feature type="region of interest" description="Disordered" evidence="1">
    <location>
        <begin position="390"/>
        <end position="413"/>
    </location>
</feature>
<feature type="region of interest" description="Disordered" evidence="1">
    <location>
        <begin position="233"/>
        <end position="269"/>
    </location>
</feature>
<feature type="compositionally biased region" description="Polar residues" evidence="1">
    <location>
        <begin position="109"/>
        <end position="120"/>
    </location>
</feature>
<feature type="region of interest" description="Disordered" evidence="1">
    <location>
        <begin position="40"/>
        <end position="120"/>
    </location>
</feature>
<dbReference type="Proteomes" id="UP000030854">
    <property type="component" value="Unassembled WGS sequence"/>
</dbReference>